<dbReference type="InterPro" id="IPR008271">
    <property type="entry name" value="Ser/Thr_kinase_AS"/>
</dbReference>
<evidence type="ECO:0000256" key="7">
    <source>
        <dbReference type="PROSITE-ProRule" id="PRU10141"/>
    </source>
</evidence>
<dbReference type="SUPFAM" id="SSF56112">
    <property type="entry name" value="Protein kinase-like (PK-like)"/>
    <property type="match status" value="1"/>
</dbReference>
<feature type="domain" description="Protein kinase" evidence="10">
    <location>
        <begin position="152"/>
        <end position="439"/>
    </location>
</feature>
<dbReference type="PROSITE" id="PS50011">
    <property type="entry name" value="PROTEIN_KINASE_DOM"/>
    <property type="match status" value="1"/>
</dbReference>
<name>A0AAF0JMF4_9BASI</name>
<dbReference type="EC" id="2.7.12.2" evidence="11"/>
<dbReference type="Gene3D" id="3.30.200.20">
    <property type="entry name" value="Phosphorylase Kinase, domain 1"/>
    <property type="match status" value="1"/>
</dbReference>
<reference evidence="11" key="1">
    <citation type="submission" date="2023-02" db="EMBL/GenBank/DDBJ databases">
        <title>Mating type loci evolution in Malassezia.</title>
        <authorList>
            <person name="Coelho M.A."/>
        </authorList>
    </citation>
    <scope>NUCLEOTIDE SEQUENCE</scope>
    <source>
        <strain evidence="11">CBS 14136</strain>
    </source>
</reference>
<evidence type="ECO:0000256" key="9">
    <source>
        <dbReference type="SAM" id="MobiDB-lite"/>
    </source>
</evidence>
<feature type="compositionally biased region" description="Polar residues" evidence="9">
    <location>
        <begin position="56"/>
        <end position="66"/>
    </location>
</feature>
<dbReference type="PROSITE" id="PS00107">
    <property type="entry name" value="PROTEIN_KINASE_ATP"/>
    <property type="match status" value="1"/>
</dbReference>
<evidence type="ECO:0000256" key="5">
    <source>
        <dbReference type="ARBA" id="ARBA00022840"/>
    </source>
</evidence>
<dbReference type="GO" id="GO:0005524">
    <property type="term" value="F:ATP binding"/>
    <property type="evidence" value="ECO:0007669"/>
    <property type="project" value="UniProtKB-UniRule"/>
</dbReference>
<evidence type="ECO:0000256" key="2">
    <source>
        <dbReference type="ARBA" id="ARBA00022679"/>
    </source>
</evidence>
<feature type="region of interest" description="Disordered" evidence="9">
    <location>
        <begin position="1"/>
        <end position="123"/>
    </location>
</feature>
<evidence type="ECO:0000256" key="4">
    <source>
        <dbReference type="ARBA" id="ARBA00022777"/>
    </source>
</evidence>
<evidence type="ECO:0000259" key="10">
    <source>
        <dbReference type="PROSITE" id="PS50011"/>
    </source>
</evidence>
<evidence type="ECO:0000313" key="12">
    <source>
        <dbReference type="Proteomes" id="UP001214628"/>
    </source>
</evidence>
<dbReference type="AlphaFoldDB" id="A0AAF0JMF4"/>
<evidence type="ECO:0000256" key="1">
    <source>
        <dbReference type="ARBA" id="ARBA00022527"/>
    </source>
</evidence>
<keyword evidence="4 11" id="KW-0418">Kinase</keyword>
<protein>
    <submittedName>
        <fullName evidence="11">Mitogen-activated protein kinase kinase</fullName>
        <ecNumber evidence="11">2.7.12.2</ecNumber>
    </submittedName>
</protein>
<feature type="compositionally biased region" description="Basic and acidic residues" evidence="9">
    <location>
        <begin position="26"/>
        <end position="39"/>
    </location>
</feature>
<dbReference type="InterPro" id="IPR000719">
    <property type="entry name" value="Prot_kinase_dom"/>
</dbReference>
<dbReference type="FunFam" id="3.30.200.20:FF:000040">
    <property type="entry name" value="Dual specificity mitogen-activated protein kinase kinase"/>
    <property type="match status" value="1"/>
</dbReference>
<dbReference type="Gene3D" id="1.10.510.10">
    <property type="entry name" value="Transferase(Phosphotransferase) domain 1"/>
    <property type="match status" value="1"/>
</dbReference>
<dbReference type="GO" id="GO:0004708">
    <property type="term" value="F:MAP kinase kinase activity"/>
    <property type="evidence" value="ECO:0007669"/>
    <property type="project" value="UniProtKB-EC"/>
</dbReference>
<gene>
    <name evidence="11" type="primary">STE7</name>
    <name evidence="11" type="ORF">MPSI1_003753</name>
</gene>
<dbReference type="SMART" id="SM00220">
    <property type="entry name" value="S_TKc"/>
    <property type="match status" value="1"/>
</dbReference>
<dbReference type="InterPro" id="IPR050915">
    <property type="entry name" value="MAP_kinase_kinase"/>
</dbReference>
<dbReference type="InterPro" id="IPR017441">
    <property type="entry name" value="Protein_kinase_ATP_BS"/>
</dbReference>
<dbReference type="PROSITE" id="PS00108">
    <property type="entry name" value="PROTEIN_KINASE_ST"/>
    <property type="match status" value="1"/>
</dbReference>
<accession>A0AAF0JMF4</accession>
<keyword evidence="3 7" id="KW-0547">Nucleotide-binding</keyword>
<feature type="compositionally biased region" description="Low complexity" evidence="9">
    <location>
        <begin position="100"/>
        <end position="112"/>
    </location>
</feature>
<keyword evidence="5 7" id="KW-0067">ATP-binding</keyword>
<evidence type="ECO:0000256" key="6">
    <source>
        <dbReference type="ARBA" id="ARBA00038035"/>
    </source>
</evidence>
<keyword evidence="2 11" id="KW-0808">Transferase</keyword>
<evidence type="ECO:0000256" key="8">
    <source>
        <dbReference type="RuleBase" id="RU000304"/>
    </source>
</evidence>
<keyword evidence="12" id="KW-1185">Reference proteome</keyword>
<organism evidence="11 12">
    <name type="scientific">Malassezia psittaci</name>
    <dbReference type="NCBI Taxonomy" id="1821823"/>
    <lineage>
        <taxon>Eukaryota</taxon>
        <taxon>Fungi</taxon>
        <taxon>Dikarya</taxon>
        <taxon>Basidiomycota</taxon>
        <taxon>Ustilaginomycotina</taxon>
        <taxon>Malasseziomycetes</taxon>
        <taxon>Malasseziales</taxon>
        <taxon>Malasseziaceae</taxon>
        <taxon>Malassezia</taxon>
    </lineage>
</organism>
<dbReference type="Proteomes" id="UP001214628">
    <property type="component" value="Chromosome 7"/>
</dbReference>
<keyword evidence="1 8" id="KW-0723">Serine/threonine-protein kinase</keyword>
<comment type="similarity">
    <text evidence="6">Belongs to the protein kinase superfamily. STE Ser/Thr protein kinase family. MAP kinase kinase subfamily.</text>
</comment>
<dbReference type="Pfam" id="PF00069">
    <property type="entry name" value="Pkinase"/>
    <property type="match status" value="1"/>
</dbReference>
<dbReference type="GO" id="GO:0004674">
    <property type="term" value="F:protein serine/threonine kinase activity"/>
    <property type="evidence" value="ECO:0007669"/>
    <property type="project" value="UniProtKB-KW"/>
</dbReference>
<evidence type="ECO:0000256" key="3">
    <source>
        <dbReference type="ARBA" id="ARBA00022741"/>
    </source>
</evidence>
<dbReference type="PANTHER" id="PTHR47448">
    <property type="entry name" value="DUAL SPECIFICITY MITOGEN-ACTIVATED PROTEIN KINASE KINASE DSOR1-LIKE PROTEIN"/>
    <property type="match status" value="1"/>
</dbReference>
<feature type="binding site" evidence="7">
    <location>
        <position position="181"/>
    </location>
    <ligand>
        <name>ATP</name>
        <dbReference type="ChEBI" id="CHEBI:30616"/>
    </ligand>
</feature>
<dbReference type="InterPro" id="IPR011009">
    <property type="entry name" value="Kinase-like_dom_sf"/>
</dbReference>
<dbReference type="EMBL" id="CP118381">
    <property type="protein sequence ID" value="WFD45076.1"/>
    <property type="molecule type" value="Genomic_DNA"/>
</dbReference>
<sequence length="459" mass="50847">MLGSGGSKRKTRNFKGLLLKDTSASHTEHESSLDQDGRSFLRSMSANDDSTETHTGDSSSTALGSRTSKRMELPEWFSPKLRQPHIKNETLANRPRVGESRSSSVTSSDSSPSPAPAYNGKDQEDLTKKMNHARIQDEENTSQPSELKIHQLQTICELGAGNGGTVSKVLHVPTGIFMAKKVVFIDAKPEVRKQILRELQILHECQSQYIVGFYGACLSDIHIYMCMEYMDVGSLDAIYSKHGAIDVRVCGKIVVTVVQGLSYLYEVHRIIHRDVKPSNILVNRKGEIKLCDFGVSGELINSIADTFVGTSTYMSPERIQGEQYSIKSDVWSLGITMVELAHGCFPFALESDDTLHAPERDTDITTGPENASSRDAMTARQAPPMSILELLQHIVYEPPPSLNPAMHFPPLMIAFVKLCLTKDPTLRPTPMALRDYEYVRQSEADPLNLADWVSALGYS</sequence>
<evidence type="ECO:0000313" key="11">
    <source>
        <dbReference type="EMBL" id="WFD45076.1"/>
    </source>
</evidence>
<proteinExistence type="inferred from homology"/>
<dbReference type="PANTHER" id="PTHR47448:SF1">
    <property type="entry name" value="SERINE_THREONINE-PROTEIN KINASE STE7 HOMOLOG"/>
    <property type="match status" value="1"/>
</dbReference>